<dbReference type="AlphaFoldDB" id="F2E7W5"/>
<sequence length="115" mass="13627">MKETECVVEHINKLFGFNLQRDDNPRLLVLLAKKQKVEFPIFLLTSIANVEKMRTFYVVALHSLHASKIIAQVVCMQFYTTFSFFLFDFTWFSCLLHNSVQCMTLTYVYMHIYNL</sequence>
<evidence type="ECO:0000313" key="1">
    <source>
        <dbReference type="EMBL" id="BAK03437.1"/>
    </source>
</evidence>
<organism evidence="1">
    <name type="scientific">Hordeum vulgare subsp. vulgare</name>
    <name type="common">Domesticated barley</name>
    <dbReference type="NCBI Taxonomy" id="112509"/>
    <lineage>
        <taxon>Eukaryota</taxon>
        <taxon>Viridiplantae</taxon>
        <taxon>Streptophyta</taxon>
        <taxon>Embryophyta</taxon>
        <taxon>Tracheophyta</taxon>
        <taxon>Spermatophyta</taxon>
        <taxon>Magnoliopsida</taxon>
        <taxon>Liliopsida</taxon>
        <taxon>Poales</taxon>
        <taxon>Poaceae</taxon>
        <taxon>BOP clade</taxon>
        <taxon>Pooideae</taxon>
        <taxon>Triticodae</taxon>
        <taxon>Triticeae</taxon>
        <taxon>Hordeinae</taxon>
        <taxon>Hordeum</taxon>
    </lineage>
</organism>
<reference evidence="1" key="1">
    <citation type="journal article" date="2011" name="Plant Physiol.">
        <title>Comprehensive sequence analysis of 24,783 barley full-length cDNAs derived from 12 clone libraries.</title>
        <authorList>
            <person name="Matsumoto T."/>
            <person name="Tanaka T."/>
            <person name="Sakai H."/>
            <person name="Amano N."/>
            <person name="Kanamori H."/>
            <person name="Kurita K."/>
            <person name="Kikuta A."/>
            <person name="Kamiya K."/>
            <person name="Yamamoto M."/>
            <person name="Ikawa H."/>
            <person name="Fujii N."/>
            <person name="Hori K."/>
            <person name="Itoh T."/>
            <person name="Sato K."/>
        </authorList>
    </citation>
    <scope>NUCLEOTIDE SEQUENCE</scope>
</reference>
<proteinExistence type="evidence at transcript level"/>
<protein>
    <submittedName>
        <fullName evidence="1">Predicted protein</fullName>
    </submittedName>
</protein>
<dbReference type="EMBL" id="AK372239">
    <property type="protein sequence ID" value="BAK03437.1"/>
    <property type="molecule type" value="mRNA"/>
</dbReference>
<accession>F2E7W5</accession>
<name>F2E7W5_HORVV</name>